<evidence type="ECO:0000313" key="2">
    <source>
        <dbReference type="Proteomes" id="UP000289738"/>
    </source>
</evidence>
<proteinExistence type="predicted"/>
<protein>
    <recommendedName>
        <fullName evidence="3">Aminotransferase-like plant mobile domain-containing protein</fullName>
    </recommendedName>
</protein>
<organism evidence="1 2">
    <name type="scientific">Arachis hypogaea</name>
    <name type="common">Peanut</name>
    <dbReference type="NCBI Taxonomy" id="3818"/>
    <lineage>
        <taxon>Eukaryota</taxon>
        <taxon>Viridiplantae</taxon>
        <taxon>Streptophyta</taxon>
        <taxon>Embryophyta</taxon>
        <taxon>Tracheophyta</taxon>
        <taxon>Spermatophyta</taxon>
        <taxon>Magnoliopsida</taxon>
        <taxon>eudicotyledons</taxon>
        <taxon>Gunneridae</taxon>
        <taxon>Pentapetalae</taxon>
        <taxon>rosids</taxon>
        <taxon>fabids</taxon>
        <taxon>Fabales</taxon>
        <taxon>Fabaceae</taxon>
        <taxon>Papilionoideae</taxon>
        <taxon>50 kb inversion clade</taxon>
        <taxon>dalbergioids sensu lato</taxon>
        <taxon>Dalbergieae</taxon>
        <taxon>Pterocarpus clade</taxon>
        <taxon>Arachis</taxon>
    </lineage>
</organism>
<dbReference type="EMBL" id="SDMP01000005">
    <property type="protein sequence ID" value="RYR59750.1"/>
    <property type="molecule type" value="Genomic_DNA"/>
</dbReference>
<evidence type="ECO:0008006" key="3">
    <source>
        <dbReference type="Google" id="ProtNLM"/>
    </source>
</evidence>
<accession>A0A445D9A4</accession>
<comment type="caution">
    <text evidence="1">The sequence shown here is derived from an EMBL/GenBank/DDBJ whole genome shotgun (WGS) entry which is preliminary data.</text>
</comment>
<reference evidence="1 2" key="1">
    <citation type="submission" date="2019-01" db="EMBL/GenBank/DDBJ databases">
        <title>Sequencing of cultivated peanut Arachis hypogaea provides insights into genome evolution and oil improvement.</title>
        <authorList>
            <person name="Chen X."/>
        </authorList>
    </citation>
    <scope>NUCLEOTIDE SEQUENCE [LARGE SCALE GENOMIC DNA]</scope>
    <source>
        <strain evidence="2">cv. Fuhuasheng</strain>
        <tissue evidence="1">Leaves</tissue>
    </source>
</reference>
<sequence length="74" mass="8245">MIGAVTCFWNRKTNNFHLPCGMIGMSPLDVAAITGLPINSPYCTRDMQSKHQYNVVFNASYSEFIAHNMGEDST</sequence>
<name>A0A445D9A4_ARAHY</name>
<dbReference type="AlphaFoldDB" id="A0A445D9A4"/>
<evidence type="ECO:0000313" key="1">
    <source>
        <dbReference type="EMBL" id="RYR59750.1"/>
    </source>
</evidence>
<gene>
    <name evidence="1" type="ORF">Ahy_A05g025712</name>
</gene>
<keyword evidence="2" id="KW-1185">Reference proteome</keyword>
<dbReference type="Proteomes" id="UP000289738">
    <property type="component" value="Chromosome A05"/>
</dbReference>